<dbReference type="Gene3D" id="1.20.1280.50">
    <property type="match status" value="1"/>
</dbReference>
<feature type="compositionally biased region" description="Basic and acidic residues" evidence="4">
    <location>
        <begin position="28"/>
        <end position="44"/>
    </location>
</feature>
<feature type="compositionally biased region" description="Low complexity" evidence="4">
    <location>
        <begin position="831"/>
        <end position="855"/>
    </location>
</feature>
<feature type="domain" description="CRC" evidence="5">
    <location>
        <begin position="605"/>
        <end position="740"/>
    </location>
</feature>
<reference evidence="6" key="2">
    <citation type="journal article" date="2023" name="Microbiol Resour">
        <title>Decontamination and Annotation of the Draft Genome Sequence of the Oomycete Lagenidium giganteum ARSEF 373.</title>
        <authorList>
            <person name="Morgan W.R."/>
            <person name="Tartar A."/>
        </authorList>
    </citation>
    <scope>NUCLEOTIDE SEQUENCE</scope>
    <source>
        <strain evidence="6">ARSEF 373</strain>
    </source>
</reference>
<feature type="compositionally biased region" description="Polar residues" evidence="4">
    <location>
        <begin position="319"/>
        <end position="335"/>
    </location>
</feature>
<comment type="similarity">
    <text evidence="2">Belongs to the lin-54 family.</text>
</comment>
<feature type="region of interest" description="Disordered" evidence="4">
    <location>
        <begin position="665"/>
        <end position="690"/>
    </location>
</feature>
<dbReference type="SMART" id="SM01114">
    <property type="entry name" value="CXC"/>
    <property type="match status" value="2"/>
</dbReference>
<sequence>MDRKTPEKRPLSATTPSPRRPLRRRRLGSHDRAVRPRSASDDSNARTPSRARLGSDIHADFEDDMGILPPYASPGVNLMDFLTIHTTDVSLFTPSPAIRGKARAASSPPTCRTASSLQSPSSFFRSPFNRSTPRVTPRDAAAQRRGRTGSLSDKARPTPSKTPQKPPKHSDDHVAKIPITVRHEAEDWPRHTLSFGPKTPSPPPRSRSLPNRRKGKAPLVFDEQDLLANEELDTSNTNEGSSFEEDDSLEDFVDVPSGFAGQDDLMLFPGFSPWGPSEELDNNLLSLRLSPLIHASATEFPRLTPTPMPKLDDEDNATKSEPSSTGRSVQMTPKTPANVRLSGGRSVSSISSIFGTTPSPMSDIFPNIRASTSATPGKEERQKMGAQHVMKVRLHVPLDSAPSQSKHAIQAINDSLKRKTRLRKVGKRALSTLAGQKTSTQRKLLQTPVKGPGAAPRSSPHRSPLQSLQEVPSRIQPNLRVVIGDESTSSARPPVSRMSTPTKSIRSLTPGGTRFGSIPGTKTPPLNALRLRKSPAPVPDLSPLDDAPRASTTTPFKTPIPMSMGMSGDVKSGISPLTETALLTPLPSSKVSVVANIPDPTKVAKKAPCNCKKSKCLKLYCECFASGGYCDENCNCHGCANTKATEAVRKQAMVLRLEKNPNAFKPKIGVGATPGRSTSAIHTGTTPGGIHGGVEVSKKMHKHGCHCKKSACRKKYCECFQAGVPCGENCRCIDCKNQAPSMAASATATSITPSRGGREAEETFVSPVLVGVRQRLRIDRETWAKNFSSPIESSPRRERERTQRMRAQMQSMAKARRGAAASLIRGGSAPSLPTSASTDQSSSPSNPSTSALMKTPVFTTPVVTKRRAVSASVEPLQERAETSTKARELAKVTAATGSDRSVVVLQMFGDKLPPLKSDVSAKIFQCLDNADLYNASLVSHIWNNVALGDSVWDHANFVRAVGNSNDPEADAGNS</sequence>
<protein>
    <recommendedName>
        <fullName evidence="5">CRC domain-containing protein</fullName>
    </recommendedName>
</protein>
<feature type="region of interest" description="Disordered" evidence="4">
    <location>
        <begin position="300"/>
        <end position="343"/>
    </location>
</feature>
<dbReference type="EMBL" id="DAKRPA010000107">
    <property type="protein sequence ID" value="DAZ98403.1"/>
    <property type="molecule type" value="Genomic_DNA"/>
</dbReference>
<dbReference type="GO" id="GO:0005634">
    <property type="term" value="C:nucleus"/>
    <property type="evidence" value="ECO:0007669"/>
    <property type="project" value="UniProtKB-SubCell"/>
</dbReference>
<comment type="subcellular location">
    <subcellularLocation>
        <location evidence="1">Nucleus</location>
    </subcellularLocation>
</comment>
<evidence type="ECO:0000256" key="1">
    <source>
        <dbReference type="ARBA" id="ARBA00004123"/>
    </source>
</evidence>
<feature type="compositionally biased region" description="Low complexity" evidence="4">
    <location>
        <begin position="115"/>
        <end position="134"/>
    </location>
</feature>
<feature type="region of interest" description="Disordered" evidence="4">
    <location>
        <begin position="787"/>
        <end position="855"/>
    </location>
</feature>
<feature type="compositionally biased region" description="Basic and acidic residues" evidence="4">
    <location>
        <begin position="168"/>
        <end position="190"/>
    </location>
</feature>
<dbReference type="InterPro" id="IPR028307">
    <property type="entry name" value="Lin-54_fam"/>
</dbReference>
<evidence type="ECO:0000256" key="3">
    <source>
        <dbReference type="ARBA" id="ARBA00023242"/>
    </source>
</evidence>
<feature type="compositionally biased region" description="Polar residues" evidence="4">
    <location>
        <begin position="433"/>
        <end position="444"/>
    </location>
</feature>
<dbReference type="PANTHER" id="PTHR12446:SF34">
    <property type="entry name" value="PROTEIN LIN-54 HOMOLOG"/>
    <property type="match status" value="1"/>
</dbReference>
<comment type="caution">
    <text evidence="6">The sequence shown here is derived from an EMBL/GenBank/DDBJ whole genome shotgun (WGS) entry which is preliminary data.</text>
</comment>
<organism evidence="6 7">
    <name type="scientific">Lagenidium giganteum</name>
    <dbReference type="NCBI Taxonomy" id="4803"/>
    <lineage>
        <taxon>Eukaryota</taxon>
        <taxon>Sar</taxon>
        <taxon>Stramenopiles</taxon>
        <taxon>Oomycota</taxon>
        <taxon>Peronosporomycetes</taxon>
        <taxon>Pythiales</taxon>
        <taxon>Pythiaceae</taxon>
    </lineage>
</organism>
<dbReference type="AlphaFoldDB" id="A0AAV2YX86"/>
<dbReference type="GO" id="GO:0006355">
    <property type="term" value="P:regulation of DNA-templated transcription"/>
    <property type="evidence" value="ECO:0007669"/>
    <property type="project" value="TreeGrafter"/>
</dbReference>
<feature type="compositionally biased region" description="Polar residues" evidence="4">
    <location>
        <begin position="486"/>
        <end position="507"/>
    </location>
</feature>
<gene>
    <name evidence="6" type="ORF">N0F65_000117</name>
</gene>
<dbReference type="Proteomes" id="UP001146120">
    <property type="component" value="Unassembled WGS sequence"/>
</dbReference>
<keyword evidence="3" id="KW-0539">Nucleus</keyword>
<evidence type="ECO:0000256" key="4">
    <source>
        <dbReference type="SAM" id="MobiDB-lite"/>
    </source>
</evidence>
<dbReference type="Pfam" id="PF03638">
    <property type="entry name" value="TCR"/>
    <property type="match status" value="2"/>
</dbReference>
<feature type="compositionally biased region" description="Basic and acidic residues" evidence="4">
    <location>
        <begin position="794"/>
        <end position="803"/>
    </location>
</feature>
<dbReference type="PROSITE" id="PS51634">
    <property type="entry name" value="CRC"/>
    <property type="match status" value="1"/>
</dbReference>
<evidence type="ECO:0000256" key="2">
    <source>
        <dbReference type="ARBA" id="ARBA00007267"/>
    </source>
</evidence>
<accession>A0AAV2YX86</accession>
<feature type="compositionally biased region" description="Basic and acidic residues" evidence="4">
    <location>
        <begin position="1"/>
        <end position="10"/>
    </location>
</feature>
<evidence type="ECO:0000313" key="6">
    <source>
        <dbReference type="EMBL" id="DAZ98403.1"/>
    </source>
</evidence>
<name>A0AAV2YX86_9STRA</name>
<dbReference type="InterPro" id="IPR005172">
    <property type="entry name" value="CRC"/>
</dbReference>
<feature type="region of interest" description="Disordered" evidence="4">
    <location>
        <begin position="1"/>
        <end position="57"/>
    </location>
</feature>
<feature type="region of interest" description="Disordered" evidence="4">
    <location>
        <begin position="429"/>
        <end position="563"/>
    </location>
</feature>
<feature type="region of interest" description="Disordered" evidence="4">
    <location>
        <begin position="100"/>
        <end position="213"/>
    </location>
</feature>
<proteinExistence type="inferred from homology"/>
<reference evidence="6" key="1">
    <citation type="submission" date="2022-11" db="EMBL/GenBank/DDBJ databases">
        <authorList>
            <person name="Morgan W.R."/>
            <person name="Tartar A."/>
        </authorList>
    </citation>
    <scope>NUCLEOTIDE SEQUENCE</scope>
    <source>
        <strain evidence="6">ARSEF 373</strain>
    </source>
</reference>
<dbReference type="InterPro" id="IPR001810">
    <property type="entry name" value="F-box_dom"/>
</dbReference>
<dbReference type="PANTHER" id="PTHR12446">
    <property type="entry name" value="TESMIN/TSO1-RELATED"/>
    <property type="match status" value="1"/>
</dbReference>
<dbReference type="InterPro" id="IPR033467">
    <property type="entry name" value="Tesmin/TSO1-like_CXC"/>
</dbReference>
<evidence type="ECO:0000313" key="7">
    <source>
        <dbReference type="Proteomes" id="UP001146120"/>
    </source>
</evidence>
<dbReference type="Pfam" id="PF12937">
    <property type="entry name" value="F-box-like"/>
    <property type="match status" value="1"/>
</dbReference>
<dbReference type="SUPFAM" id="SSF81383">
    <property type="entry name" value="F-box domain"/>
    <property type="match status" value="1"/>
</dbReference>
<dbReference type="InterPro" id="IPR036047">
    <property type="entry name" value="F-box-like_dom_sf"/>
</dbReference>
<evidence type="ECO:0000259" key="5">
    <source>
        <dbReference type="PROSITE" id="PS51634"/>
    </source>
</evidence>
<keyword evidence="7" id="KW-1185">Reference proteome</keyword>